<dbReference type="RefSeq" id="XP_030478393.1">
    <property type="nucleotide sequence ID" value="XM_030622533.2"/>
</dbReference>
<evidence type="ECO:0000313" key="2">
    <source>
        <dbReference type="EnsemblPlants" id="cds.evm.model.08.1742"/>
    </source>
</evidence>
<organism evidence="2 3">
    <name type="scientific">Cannabis sativa</name>
    <name type="common">Hemp</name>
    <name type="synonym">Marijuana</name>
    <dbReference type="NCBI Taxonomy" id="3483"/>
    <lineage>
        <taxon>Eukaryota</taxon>
        <taxon>Viridiplantae</taxon>
        <taxon>Streptophyta</taxon>
        <taxon>Embryophyta</taxon>
        <taxon>Tracheophyta</taxon>
        <taxon>Spermatophyta</taxon>
        <taxon>Magnoliopsida</taxon>
        <taxon>eudicotyledons</taxon>
        <taxon>Gunneridae</taxon>
        <taxon>Pentapetalae</taxon>
        <taxon>rosids</taxon>
        <taxon>fabids</taxon>
        <taxon>Rosales</taxon>
        <taxon>Cannabaceae</taxon>
        <taxon>Cannabis</taxon>
    </lineage>
</organism>
<keyword evidence="1" id="KW-1133">Transmembrane helix</keyword>
<dbReference type="AlphaFoldDB" id="A0A803Q9N1"/>
<reference evidence="2" key="1">
    <citation type="submission" date="2018-11" db="EMBL/GenBank/DDBJ databases">
        <authorList>
            <person name="Grassa J C."/>
        </authorList>
    </citation>
    <scope>NUCLEOTIDE SEQUENCE [LARGE SCALE GENOMIC DNA]</scope>
</reference>
<keyword evidence="1" id="KW-0812">Transmembrane</keyword>
<accession>A0A803Q9N1</accession>
<dbReference type="EnsemblPlants" id="evm.model.08.1742">
    <property type="protein sequence ID" value="cds.evm.model.08.1742"/>
    <property type="gene ID" value="evm.TU.08.1742"/>
</dbReference>
<dbReference type="OrthoDB" id="996069at2759"/>
<reference evidence="2" key="2">
    <citation type="submission" date="2021-03" db="UniProtKB">
        <authorList>
            <consortium name="EnsemblPlants"/>
        </authorList>
    </citation>
    <scope>IDENTIFICATION</scope>
</reference>
<feature type="transmembrane region" description="Helical" evidence="1">
    <location>
        <begin position="26"/>
        <end position="47"/>
    </location>
</feature>
<protein>
    <submittedName>
        <fullName evidence="2">Uncharacterized protein</fullName>
    </submittedName>
</protein>
<dbReference type="KEGG" id="csav:115695470"/>
<evidence type="ECO:0000313" key="3">
    <source>
        <dbReference type="Proteomes" id="UP000596661"/>
    </source>
</evidence>
<name>A0A803Q9N1_CANSA</name>
<dbReference type="GeneID" id="115695470"/>
<dbReference type="OMA" id="WSECEAA"/>
<keyword evidence="1" id="KW-0472">Membrane</keyword>
<evidence type="ECO:0000256" key="1">
    <source>
        <dbReference type="SAM" id="Phobius"/>
    </source>
</evidence>
<keyword evidence="3" id="KW-1185">Reference proteome</keyword>
<feature type="transmembrane region" description="Helical" evidence="1">
    <location>
        <begin position="59"/>
        <end position="87"/>
    </location>
</feature>
<dbReference type="EMBL" id="UZAU01000716">
    <property type="status" value="NOT_ANNOTATED_CDS"/>
    <property type="molecule type" value="Genomic_DNA"/>
</dbReference>
<sequence length="207" mass="23450">MDEKEDVTVKKIDQDVTIFRLTPIRIAVSLLSVFLLFCIIRLGFQVATGVEPESSRKNWGFRIGVVTLIVGVLFVALGLPILINLFLKMSEQLQRHEVSGIYTDGEEMKPLRTIIIRILVTLMTMFMLAWASYTGYRLTTEPRRDDKYYPLIFPIGIVTIVFGAVYIIIGLAIIADLSLSLTVKLMLRRRKGSIVHEDNTTETKISV</sequence>
<proteinExistence type="predicted"/>
<feature type="transmembrane region" description="Helical" evidence="1">
    <location>
        <begin position="114"/>
        <end position="133"/>
    </location>
</feature>
<dbReference type="Gramene" id="evm.model.08.1742">
    <property type="protein sequence ID" value="cds.evm.model.08.1742"/>
    <property type="gene ID" value="evm.TU.08.1742"/>
</dbReference>
<feature type="transmembrane region" description="Helical" evidence="1">
    <location>
        <begin position="153"/>
        <end position="181"/>
    </location>
</feature>
<dbReference type="Proteomes" id="UP000596661">
    <property type="component" value="Chromosome 8"/>
</dbReference>
<gene>
    <name evidence="2" type="primary">LOC115695470</name>
</gene>